<dbReference type="Gene3D" id="1.20.1560.10">
    <property type="entry name" value="ABC transporter type 1, transmembrane domain"/>
    <property type="match status" value="1"/>
</dbReference>
<keyword evidence="3" id="KW-0547">Nucleotide-binding</keyword>
<dbReference type="PROSITE" id="PS50893">
    <property type="entry name" value="ABC_TRANSPORTER_2"/>
    <property type="match status" value="1"/>
</dbReference>
<dbReference type="PANTHER" id="PTHR43394">
    <property type="entry name" value="ATP-DEPENDENT PERMEASE MDL1, MITOCHONDRIAL"/>
    <property type="match status" value="1"/>
</dbReference>
<evidence type="ECO:0000256" key="6">
    <source>
        <dbReference type="ARBA" id="ARBA00022989"/>
    </source>
</evidence>
<dbReference type="InterPro" id="IPR027417">
    <property type="entry name" value="P-loop_NTPase"/>
</dbReference>
<keyword evidence="2 8" id="KW-0812">Transmembrane</keyword>
<evidence type="ECO:0000313" key="13">
    <source>
        <dbReference type="Proteomes" id="UP000276417"/>
    </source>
</evidence>
<evidence type="ECO:0000256" key="7">
    <source>
        <dbReference type="ARBA" id="ARBA00023136"/>
    </source>
</evidence>
<feature type="domain" description="ABC transporter" evidence="9">
    <location>
        <begin position="477"/>
        <end position="708"/>
    </location>
</feature>
<evidence type="ECO:0000259" key="11">
    <source>
        <dbReference type="PROSITE" id="PS50990"/>
    </source>
</evidence>
<dbReference type="PROSITE" id="PS50929">
    <property type="entry name" value="ABC_TM1F"/>
    <property type="match status" value="1"/>
</dbReference>
<dbReference type="Proteomes" id="UP000276417">
    <property type="component" value="Chromosome 1"/>
</dbReference>
<protein>
    <submittedName>
        <fullName evidence="12">Peptidase domain-containing ABC transporter</fullName>
    </submittedName>
</protein>
<dbReference type="PROSITE" id="PS00211">
    <property type="entry name" value="ABC_TRANSPORTER_1"/>
    <property type="match status" value="1"/>
</dbReference>
<dbReference type="GO" id="GO:0016887">
    <property type="term" value="F:ATP hydrolysis activity"/>
    <property type="evidence" value="ECO:0007669"/>
    <property type="project" value="InterPro"/>
</dbReference>
<feature type="transmembrane region" description="Helical" evidence="8">
    <location>
        <begin position="195"/>
        <end position="216"/>
    </location>
</feature>
<dbReference type="Gene3D" id="3.90.70.10">
    <property type="entry name" value="Cysteine proteinases"/>
    <property type="match status" value="1"/>
</dbReference>
<dbReference type="SUPFAM" id="SSF90123">
    <property type="entry name" value="ABC transporter transmembrane region"/>
    <property type="match status" value="1"/>
</dbReference>
<keyword evidence="4" id="KW-0378">Hydrolase</keyword>
<gene>
    <name evidence="12" type="ORF">EHF33_07165</name>
</gene>
<dbReference type="CDD" id="cd03228">
    <property type="entry name" value="ABCC_MRP_Like"/>
    <property type="match status" value="1"/>
</dbReference>
<evidence type="ECO:0000256" key="1">
    <source>
        <dbReference type="ARBA" id="ARBA00004651"/>
    </source>
</evidence>
<keyword evidence="13" id="KW-1185">Reference proteome</keyword>
<dbReference type="GO" id="GO:0015421">
    <property type="term" value="F:ABC-type oligopeptide transporter activity"/>
    <property type="evidence" value="ECO:0007669"/>
    <property type="project" value="TreeGrafter"/>
</dbReference>
<dbReference type="GO" id="GO:0005524">
    <property type="term" value="F:ATP binding"/>
    <property type="evidence" value="ECO:0007669"/>
    <property type="project" value="UniProtKB-KW"/>
</dbReference>
<dbReference type="CDD" id="cd18570">
    <property type="entry name" value="ABC_6TM_PCAT1_LagD_like"/>
    <property type="match status" value="1"/>
</dbReference>
<dbReference type="PROSITE" id="PS50990">
    <property type="entry name" value="PEPTIDASE_C39"/>
    <property type="match status" value="1"/>
</dbReference>
<name>A0A3G8YLQ3_9DEIO</name>
<keyword evidence="5" id="KW-0067">ATP-binding</keyword>
<dbReference type="InterPro" id="IPR036640">
    <property type="entry name" value="ABC1_TM_sf"/>
</dbReference>
<feature type="transmembrane region" description="Helical" evidence="8">
    <location>
        <begin position="300"/>
        <end position="320"/>
    </location>
</feature>
<dbReference type="OrthoDB" id="9762778at2"/>
<evidence type="ECO:0000313" key="12">
    <source>
        <dbReference type="EMBL" id="AZI42551.1"/>
    </source>
</evidence>
<dbReference type="InterPro" id="IPR011527">
    <property type="entry name" value="ABC1_TM_dom"/>
</dbReference>
<dbReference type="GO" id="GO:0008233">
    <property type="term" value="F:peptidase activity"/>
    <property type="evidence" value="ECO:0007669"/>
    <property type="project" value="InterPro"/>
</dbReference>
<dbReference type="GO" id="GO:0006508">
    <property type="term" value="P:proteolysis"/>
    <property type="evidence" value="ECO:0007669"/>
    <property type="project" value="InterPro"/>
</dbReference>
<evidence type="ECO:0000256" key="5">
    <source>
        <dbReference type="ARBA" id="ARBA00022840"/>
    </source>
</evidence>
<feature type="transmembrane region" description="Helical" evidence="8">
    <location>
        <begin position="269"/>
        <end position="294"/>
    </location>
</feature>
<dbReference type="SUPFAM" id="SSF52540">
    <property type="entry name" value="P-loop containing nucleoside triphosphate hydrolases"/>
    <property type="match status" value="1"/>
</dbReference>
<accession>A0A3G8YLQ3</accession>
<proteinExistence type="predicted"/>
<organism evidence="12 13">
    <name type="scientific">Deinococcus psychrotolerans</name>
    <dbReference type="NCBI Taxonomy" id="2489213"/>
    <lineage>
        <taxon>Bacteria</taxon>
        <taxon>Thermotogati</taxon>
        <taxon>Deinococcota</taxon>
        <taxon>Deinococci</taxon>
        <taxon>Deinococcales</taxon>
        <taxon>Deinococcaceae</taxon>
        <taxon>Deinococcus</taxon>
    </lineage>
</organism>
<feature type="transmembrane region" description="Helical" evidence="8">
    <location>
        <begin position="382"/>
        <end position="402"/>
    </location>
</feature>
<dbReference type="Gene3D" id="3.40.50.300">
    <property type="entry name" value="P-loop containing nucleotide triphosphate hydrolases"/>
    <property type="match status" value="1"/>
</dbReference>
<dbReference type="InterPro" id="IPR039421">
    <property type="entry name" value="Type_1_exporter"/>
</dbReference>
<dbReference type="InterPro" id="IPR003593">
    <property type="entry name" value="AAA+_ATPase"/>
</dbReference>
<dbReference type="AlphaFoldDB" id="A0A3G8YLQ3"/>
<dbReference type="InterPro" id="IPR003439">
    <property type="entry name" value="ABC_transporter-like_ATP-bd"/>
</dbReference>
<dbReference type="KEGG" id="dph:EHF33_07165"/>
<dbReference type="Pfam" id="PF00005">
    <property type="entry name" value="ABC_tran"/>
    <property type="match status" value="1"/>
</dbReference>
<dbReference type="InterPro" id="IPR005074">
    <property type="entry name" value="Peptidase_C39"/>
</dbReference>
<evidence type="ECO:0000256" key="2">
    <source>
        <dbReference type="ARBA" id="ARBA00022692"/>
    </source>
</evidence>
<evidence type="ECO:0000256" key="8">
    <source>
        <dbReference type="SAM" id="Phobius"/>
    </source>
</evidence>
<evidence type="ECO:0000259" key="9">
    <source>
        <dbReference type="PROSITE" id="PS50893"/>
    </source>
</evidence>
<dbReference type="CDD" id="cd02418">
    <property type="entry name" value="Peptidase_C39B"/>
    <property type="match status" value="1"/>
</dbReference>
<reference evidence="12 13" key="1">
    <citation type="submission" date="2018-11" db="EMBL/GenBank/DDBJ databases">
        <title>Deinococcus shelandsis sp. nov., isolated from South Shetland Islands soil of Antarctica.</title>
        <authorList>
            <person name="Tian J."/>
        </authorList>
    </citation>
    <scope>NUCLEOTIDE SEQUENCE [LARGE SCALE GENOMIC DNA]</scope>
    <source>
        <strain evidence="12 13">S14-83T</strain>
    </source>
</reference>
<dbReference type="PANTHER" id="PTHR43394:SF1">
    <property type="entry name" value="ATP-BINDING CASSETTE SUB-FAMILY B MEMBER 10, MITOCHONDRIAL"/>
    <property type="match status" value="1"/>
</dbReference>
<dbReference type="EMBL" id="CP034183">
    <property type="protein sequence ID" value="AZI42551.1"/>
    <property type="molecule type" value="Genomic_DNA"/>
</dbReference>
<evidence type="ECO:0000256" key="3">
    <source>
        <dbReference type="ARBA" id="ARBA00022741"/>
    </source>
</evidence>
<dbReference type="Pfam" id="PF03412">
    <property type="entry name" value="Peptidase_C39"/>
    <property type="match status" value="1"/>
</dbReference>
<dbReference type="Pfam" id="PF00664">
    <property type="entry name" value="ABC_membrane"/>
    <property type="match status" value="1"/>
</dbReference>
<sequence>MKTILQVDRTDCGPTCLAMILQHWGRQEPLYRLRELAGTTQGGTNLLGLKNAALALGIEASAYSGDLEALGQIDLPAILHWEHNHYVVLFKLSERFAWLADPAQGTRRVSLAELESKWTGKMMVFRPSPSFQRGVFIGKRGLRGLFAHLQHFRGTQGVLMEVTVATLLLGLLSLVAPLLSQVVFDRVLTFREVQLLPYLLGAIFGLAALQAGFGALRSYLSNHLAMSLNYRLQIGYLDHLLRLPLKIHETRLVGDFLQRFSDLDHVREVLTSFMVGVPTSVVTLIVSAGMLFFYNVQLALVASVALILDVAYLLLVAPKLRETSRKMMKKAGELDSFMIGNLEGISALKAYRAEGWALFKGRNQVSGLMDQKWKNFSIQNNSGIIFALLGSLSSMITLWYGATQVLNLKLSVGQLVATYGLVGNAVGALSSIILNLQAMQQGAVSSDRLAEILELTPENETDGSQTQGELLPLQSALRISNLSFAYMPQRPLLKEVSFSLPKGSYVALLGSNGSGKSTLCNLLSGMLTPVSGEMFWDDLPLSEYPPSAVRARIAYQRQEVPIFLTTVQDNLCMGRTVPDQQLSDVVSALGLSQVIRRLPEGMNTMLGGDSPHRLSSGERQMFGLARALLSDADVLILDEPTATLDMEREARVVNLLTHLKGYKTILVITHRPALIGPADHVLELHDGVLSPSSSTLAVMNALFAGDSAW</sequence>
<feature type="domain" description="Peptidase C39" evidence="11">
    <location>
        <begin position="6"/>
        <end position="125"/>
    </location>
</feature>
<dbReference type="SMART" id="SM00382">
    <property type="entry name" value="AAA"/>
    <property type="match status" value="1"/>
</dbReference>
<evidence type="ECO:0000259" key="10">
    <source>
        <dbReference type="PROSITE" id="PS50929"/>
    </source>
</evidence>
<keyword evidence="6 8" id="KW-1133">Transmembrane helix</keyword>
<dbReference type="InterPro" id="IPR017871">
    <property type="entry name" value="ABC_transporter-like_CS"/>
</dbReference>
<feature type="transmembrane region" description="Helical" evidence="8">
    <location>
        <begin position="414"/>
        <end position="436"/>
    </location>
</feature>
<dbReference type="GO" id="GO:0005886">
    <property type="term" value="C:plasma membrane"/>
    <property type="evidence" value="ECO:0007669"/>
    <property type="project" value="UniProtKB-SubCell"/>
</dbReference>
<keyword evidence="7 8" id="KW-0472">Membrane</keyword>
<feature type="transmembrane region" description="Helical" evidence="8">
    <location>
        <begin position="158"/>
        <end position="183"/>
    </location>
</feature>
<feature type="domain" description="ABC transmembrane type-1" evidence="10">
    <location>
        <begin position="162"/>
        <end position="441"/>
    </location>
</feature>
<comment type="subcellular location">
    <subcellularLocation>
        <location evidence="1">Cell membrane</location>
        <topology evidence="1">Multi-pass membrane protein</topology>
    </subcellularLocation>
</comment>
<evidence type="ECO:0000256" key="4">
    <source>
        <dbReference type="ARBA" id="ARBA00022801"/>
    </source>
</evidence>